<gene>
    <name evidence="1" type="ORF">EVAR_17840_1</name>
</gene>
<protein>
    <submittedName>
        <fullName evidence="1">Uncharacterized protein</fullName>
    </submittedName>
</protein>
<reference evidence="1 2" key="1">
    <citation type="journal article" date="2019" name="Commun. Biol.">
        <title>The bagworm genome reveals a unique fibroin gene that provides high tensile strength.</title>
        <authorList>
            <person name="Kono N."/>
            <person name="Nakamura H."/>
            <person name="Ohtoshi R."/>
            <person name="Tomita M."/>
            <person name="Numata K."/>
            <person name="Arakawa K."/>
        </authorList>
    </citation>
    <scope>NUCLEOTIDE SEQUENCE [LARGE SCALE GENOMIC DNA]</scope>
</reference>
<accession>A0A4C1TTN3</accession>
<evidence type="ECO:0000313" key="1">
    <source>
        <dbReference type="EMBL" id="GBP17357.1"/>
    </source>
</evidence>
<comment type="caution">
    <text evidence="1">The sequence shown here is derived from an EMBL/GenBank/DDBJ whole genome shotgun (WGS) entry which is preliminary data.</text>
</comment>
<evidence type="ECO:0000313" key="2">
    <source>
        <dbReference type="Proteomes" id="UP000299102"/>
    </source>
</evidence>
<dbReference type="Proteomes" id="UP000299102">
    <property type="component" value="Unassembled WGS sequence"/>
</dbReference>
<sequence>MIGSTTGSHTVFAFDVETKEQNYSCRIAFEIVELDFHSPVPAARRPPPAACGSSPGCPCGCLRNTCKGMRRRREMERSARITKES</sequence>
<name>A0A4C1TTN3_EUMVA</name>
<keyword evidence="2" id="KW-1185">Reference proteome</keyword>
<dbReference type="EMBL" id="BGZK01000086">
    <property type="protein sequence ID" value="GBP17357.1"/>
    <property type="molecule type" value="Genomic_DNA"/>
</dbReference>
<dbReference type="AlphaFoldDB" id="A0A4C1TTN3"/>
<proteinExistence type="predicted"/>
<organism evidence="1 2">
    <name type="scientific">Eumeta variegata</name>
    <name type="common">Bagworm moth</name>
    <name type="synonym">Eumeta japonica</name>
    <dbReference type="NCBI Taxonomy" id="151549"/>
    <lineage>
        <taxon>Eukaryota</taxon>
        <taxon>Metazoa</taxon>
        <taxon>Ecdysozoa</taxon>
        <taxon>Arthropoda</taxon>
        <taxon>Hexapoda</taxon>
        <taxon>Insecta</taxon>
        <taxon>Pterygota</taxon>
        <taxon>Neoptera</taxon>
        <taxon>Endopterygota</taxon>
        <taxon>Lepidoptera</taxon>
        <taxon>Glossata</taxon>
        <taxon>Ditrysia</taxon>
        <taxon>Tineoidea</taxon>
        <taxon>Psychidae</taxon>
        <taxon>Oiketicinae</taxon>
        <taxon>Eumeta</taxon>
    </lineage>
</organism>